<accession>A0ABV8XL29</accession>
<dbReference type="EMBL" id="JBHSEH010000007">
    <property type="protein sequence ID" value="MFC4426274.1"/>
    <property type="molecule type" value="Genomic_DNA"/>
</dbReference>
<dbReference type="Proteomes" id="UP001595998">
    <property type="component" value="Unassembled WGS sequence"/>
</dbReference>
<name>A0ABV8XL29_9DEIO</name>
<dbReference type="RefSeq" id="WP_377732784.1">
    <property type="nucleotide sequence ID" value="NZ_JBHSEH010000007.1"/>
</dbReference>
<protein>
    <submittedName>
        <fullName evidence="1">Uncharacterized protein</fullName>
    </submittedName>
</protein>
<reference evidence="2" key="1">
    <citation type="journal article" date="2019" name="Int. J. Syst. Evol. Microbiol.">
        <title>The Global Catalogue of Microorganisms (GCM) 10K type strain sequencing project: providing services to taxonomists for standard genome sequencing and annotation.</title>
        <authorList>
            <consortium name="The Broad Institute Genomics Platform"/>
            <consortium name="The Broad Institute Genome Sequencing Center for Infectious Disease"/>
            <person name="Wu L."/>
            <person name="Ma J."/>
        </authorList>
    </citation>
    <scope>NUCLEOTIDE SEQUENCE [LARGE SCALE GENOMIC DNA]</scope>
    <source>
        <strain evidence="2">CCUG 56029</strain>
    </source>
</reference>
<organism evidence="1 2">
    <name type="scientific">Deinococcus navajonensis</name>
    <dbReference type="NCBI Taxonomy" id="309884"/>
    <lineage>
        <taxon>Bacteria</taxon>
        <taxon>Thermotogati</taxon>
        <taxon>Deinococcota</taxon>
        <taxon>Deinococci</taxon>
        <taxon>Deinococcales</taxon>
        <taxon>Deinococcaceae</taxon>
        <taxon>Deinococcus</taxon>
    </lineage>
</organism>
<proteinExistence type="predicted"/>
<evidence type="ECO:0000313" key="1">
    <source>
        <dbReference type="EMBL" id="MFC4426274.1"/>
    </source>
</evidence>
<gene>
    <name evidence="1" type="ORF">ACFOZ9_08605</name>
</gene>
<keyword evidence="2" id="KW-1185">Reference proteome</keyword>
<comment type="caution">
    <text evidence="1">The sequence shown here is derived from an EMBL/GenBank/DDBJ whole genome shotgun (WGS) entry which is preliminary data.</text>
</comment>
<evidence type="ECO:0000313" key="2">
    <source>
        <dbReference type="Proteomes" id="UP001595998"/>
    </source>
</evidence>
<sequence>MTSNDDKRAPMREALEKVQAALKLAADAINAVPGRLRDRPDYITSLPCDVACRLLEAEQVLRSALAAPEGTSAVLEETGLLRLLRARHETALERDNLAGANAYEDAYLLAQSFAQPQPAQGEADS</sequence>